<dbReference type="RefSeq" id="WP_010033866.1">
    <property type="nucleotide sequence ID" value="NZ_CP025958.1"/>
</dbReference>
<dbReference type="AlphaFoldDB" id="A0A2Z3H6Z9"/>
<dbReference type="KEGG" id="gog:C1280_21845"/>
<evidence type="ECO:0000256" key="1">
    <source>
        <dbReference type="SAM" id="MobiDB-lite"/>
    </source>
</evidence>
<evidence type="ECO:0000313" key="3">
    <source>
        <dbReference type="Proteomes" id="UP000245802"/>
    </source>
</evidence>
<dbReference type="Proteomes" id="UP000245802">
    <property type="component" value="Chromosome"/>
</dbReference>
<feature type="region of interest" description="Disordered" evidence="1">
    <location>
        <begin position="1"/>
        <end position="21"/>
    </location>
</feature>
<gene>
    <name evidence="2" type="ORF">C1280_21845</name>
</gene>
<sequence length="168" mass="18354">MSAPTTIPAPTVSSGSSTNAGSYGKCWKATVAGTWVEAPAPWLPGKAQEWVNTNAGTHVLTTHHRDCLDFDSPAIEVWEVKGVDHSSSSAFYVGLFQGLSKWRRGEAEWTEFYFLLEPPAIAKLIAEFTPLLALHPQELRTPPKAPREPSKPKATKPKRRPLAHVSAV</sequence>
<dbReference type="EMBL" id="CP025958">
    <property type="protein sequence ID" value="AWM39366.1"/>
    <property type="molecule type" value="Genomic_DNA"/>
</dbReference>
<feature type="region of interest" description="Disordered" evidence="1">
    <location>
        <begin position="137"/>
        <end position="168"/>
    </location>
</feature>
<keyword evidence="3" id="KW-1185">Reference proteome</keyword>
<protein>
    <submittedName>
        <fullName evidence="2">Uncharacterized protein</fullName>
    </submittedName>
</protein>
<reference evidence="2 3" key="1">
    <citation type="submission" date="2018-01" db="EMBL/GenBank/DDBJ databases">
        <title>G. obscuriglobus.</title>
        <authorList>
            <person name="Franke J."/>
            <person name="Blomberg W."/>
            <person name="Selmecki A."/>
        </authorList>
    </citation>
    <scope>NUCLEOTIDE SEQUENCE [LARGE SCALE GENOMIC DNA]</scope>
    <source>
        <strain evidence="2 3">DSM 5831</strain>
    </source>
</reference>
<name>A0A2Z3H6Z9_9BACT</name>
<organism evidence="2 3">
    <name type="scientific">Gemmata obscuriglobus</name>
    <dbReference type="NCBI Taxonomy" id="114"/>
    <lineage>
        <taxon>Bacteria</taxon>
        <taxon>Pseudomonadati</taxon>
        <taxon>Planctomycetota</taxon>
        <taxon>Planctomycetia</taxon>
        <taxon>Gemmatales</taxon>
        <taxon>Gemmataceae</taxon>
        <taxon>Gemmata</taxon>
    </lineage>
</organism>
<accession>A0A2Z3H6Z9</accession>
<feature type="compositionally biased region" description="Polar residues" evidence="1">
    <location>
        <begin position="11"/>
        <end position="21"/>
    </location>
</feature>
<evidence type="ECO:0000313" key="2">
    <source>
        <dbReference type="EMBL" id="AWM39366.1"/>
    </source>
</evidence>
<feature type="compositionally biased region" description="Basic residues" evidence="1">
    <location>
        <begin position="153"/>
        <end position="162"/>
    </location>
</feature>
<proteinExistence type="predicted"/>